<accession>A0A9W8A415</accession>
<feature type="compositionally biased region" description="Polar residues" evidence="2">
    <location>
        <begin position="108"/>
        <end position="136"/>
    </location>
</feature>
<comment type="caution">
    <text evidence="4">The sequence shown here is derived from an EMBL/GenBank/DDBJ whole genome shotgun (WGS) entry which is preliminary data.</text>
</comment>
<keyword evidence="5" id="KW-1185">Reference proteome</keyword>
<evidence type="ECO:0000256" key="2">
    <source>
        <dbReference type="SAM" id="MobiDB-lite"/>
    </source>
</evidence>
<dbReference type="Proteomes" id="UP001150538">
    <property type="component" value="Unassembled WGS sequence"/>
</dbReference>
<feature type="transmembrane region" description="Helical" evidence="3">
    <location>
        <begin position="432"/>
        <end position="458"/>
    </location>
</feature>
<evidence type="ECO:0000313" key="4">
    <source>
        <dbReference type="EMBL" id="KAJ1919133.1"/>
    </source>
</evidence>
<feature type="compositionally biased region" description="Polar residues" evidence="2">
    <location>
        <begin position="67"/>
        <end position="87"/>
    </location>
</feature>
<keyword evidence="3" id="KW-0812">Transmembrane</keyword>
<feature type="compositionally biased region" description="Low complexity" evidence="2">
    <location>
        <begin position="203"/>
        <end position="215"/>
    </location>
</feature>
<feature type="compositionally biased region" description="Polar residues" evidence="2">
    <location>
        <begin position="316"/>
        <end position="326"/>
    </location>
</feature>
<evidence type="ECO:0000256" key="1">
    <source>
        <dbReference type="SAM" id="Coils"/>
    </source>
</evidence>
<feature type="region of interest" description="Disordered" evidence="2">
    <location>
        <begin position="50"/>
        <end position="140"/>
    </location>
</feature>
<sequence length="479" mass="51911">MSATTIKSLLSKANTTILSSASPAPSTATRTFVRNASVLSHRDARKYIPSAIQQPNIDPSNGIIKHTSASPGGLPQQSCQSPALSRNASDRRAHSSQLNHHHHHHQATRNSSSTISDTSGNNSRSLHMQQQKQPLSSMMAKNPDFSSAFVLSPQVRFILRPPKPTAQADSIADRVLSGKNKTTRNQSSSPDSVFGLNSGSNGGLQHHQLQRQQGQSSMTNPPPPPNNIGEARRRVNVYLEELHGVVDAASRILQELAQNKQAFENHMKSLRNMRASYASAKAKAEERNDEIGYEWEKVYRAAAKYTNSQRKRAERNLSNGVSRNGNTGRGYLKYSVTTPTPTNNNTTAAAATISATDVASQVLSMFGISSGPMTSTTVSSGTGIHGADRKRKNLIQKGLSIASTTLLSRGVLRERFSSPSTRSLFVFKNNSAVLSAVLSLCLALAIAMVGGIVAWNPLTTSSTPKKRQQQQQQQQQQQE</sequence>
<feature type="coiled-coil region" evidence="1">
    <location>
        <begin position="246"/>
        <end position="290"/>
    </location>
</feature>
<feature type="region of interest" description="Disordered" evidence="2">
    <location>
        <begin position="310"/>
        <end position="330"/>
    </location>
</feature>
<feature type="region of interest" description="Disordered" evidence="2">
    <location>
        <begin position="161"/>
        <end position="230"/>
    </location>
</feature>
<name>A0A9W8A415_9FUNG</name>
<keyword evidence="1" id="KW-0175">Coiled coil</keyword>
<proteinExistence type="predicted"/>
<evidence type="ECO:0000313" key="5">
    <source>
        <dbReference type="Proteomes" id="UP001150538"/>
    </source>
</evidence>
<dbReference type="EMBL" id="JANBPU010000032">
    <property type="protein sequence ID" value="KAJ1919133.1"/>
    <property type="molecule type" value="Genomic_DNA"/>
</dbReference>
<keyword evidence="3" id="KW-1133">Transmembrane helix</keyword>
<organism evidence="4 5">
    <name type="scientific">Mycoemilia scoparia</name>
    <dbReference type="NCBI Taxonomy" id="417184"/>
    <lineage>
        <taxon>Eukaryota</taxon>
        <taxon>Fungi</taxon>
        <taxon>Fungi incertae sedis</taxon>
        <taxon>Zoopagomycota</taxon>
        <taxon>Kickxellomycotina</taxon>
        <taxon>Kickxellomycetes</taxon>
        <taxon>Kickxellales</taxon>
        <taxon>Kickxellaceae</taxon>
        <taxon>Mycoemilia</taxon>
    </lineage>
</organism>
<reference evidence="4" key="1">
    <citation type="submission" date="2022-07" db="EMBL/GenBank/DDBJ databases">
        <title>Phylogenomic reconstructions and comparative analyses of Kickxellomycotina fungi.</title>
        <authorList>
            <person name="Reynolds N.K."/>
            <person name="Stajich J.E."/>
            <person name="Barry K."/>
            <person name="Grigoriev I.V."/>
            <person name="Crous P."/>
            <person name="Smith M.E."/>
        </authorList>
    </citation>
    <scope>NUCLEOTIDE SEQUENCE</scope>
    <source>
        <strain evidence="4">NBRC 100468</strain>
    </source>
</reference>
<protein>
    <submittedName>
        <fullName evidence="4">Uncharacterized protein</fullName>
    </submittedName>
</protein>
<keyword evidence="3" id="KW-0472">Membrane</keyword>
<feature type="compositionally biased region" description="Polar residues" evidence="2">
    <location>
        <begin position="179"/>
        <end position="199"/>
    </location>
</feature>
<dbReference type="AlphaFoldDB" id="A0A9W8A415"/>
<gene>
    <name evidence="4" type="ORF">H4219_002182</name>
</gene>
<evidence type="ECO:0000256" key="3">
    <source>
        <dbReference type="SAM" id="Phobius"/>
    </source>
</evidence>